<dbReference type="EMBL" id="KE525349">
    <property type="protein sequence ID" value="KFB50746.1"/>
    <property type="molecule type" value="Genomic_DNA"/>
</dbReference>
<accession>A0A084WKK2</accession>
<evidence type="ECO:0000313" key="4">
    <source>
        <dbReference type="Proteomes" id="UP000030765"/>
    </source>
</evidence>
<feature type="region of interest" description="Disordered" evidence="1">
    <location>
        <begin position="1"/>
        <end position="34"/>
    </location>
</feature>
<reference evidence="2 4" key="1">
    <citation type="journal article" date="2014" name="BMC Genomics">
        <title>Genome sequence of Anopheles sinensis provides insight into genetics basis of mosquito competence for malaria parasites.</title>
        <authorList>
            <person name="Zhou D."/>
            <person name="Zhang D."/>
            <person name="Ding G."/>
            <person name="Shi L."/>
            <person name="Hou Q."/>
            <person name="Ye Y."/>
            <person name="Xu Y."/>
            <person name="Zhou H."/>
            <person name="Xiong C."/>
            <person name="Li S."/>
            <person name="Yu J."/>
            <person name="Hong S."/>
            <person name="Yu X."/>
            <person name="Zou P."/>
            <person name="Chen C."/>
            <person name="Chang X."/>
            <person name="Wang W."/>
            <person name="Lv Y."/>
            <person name="Sun Y."/>
            <person name="Ma L."/>
            <person name="Shen B."/>
            <person name="Zhu C."/>
        </authorList>
    </citation>
    <scope>NUCLEOTIDE SEQUENCE [LARGE SCALE GENOMIC DNA]</scope>
</reference>
<evidence type="ECO:0000313" key="3">
    <source>
        <dbReference type="EnsemblMetazoa" id="ASIC018792-PA"/>
    </source>
</evidence>
<keyword evidence="4" id="KW-1185">Reference proteome</keyword>
<dbReference type="AlphaFoldDB" id="A0A084WKK2"/>
<dbReference type="Proteomes" id="UP000030765">
    <property type="component" value="Unassembled WGS sequence"/>
</dbReference>
<evidence type="ECO:0000256" key="1">
    <source>
        <dbReference type="SAM" id="MobiDB-lite"/>
    </source>
</evidence>
<feature type="compositionally biased region" description="Polar residues" evidence="1">
    <location>
        <begin position="17"/>
        <end position="28"/>
    </location>
</feature>
<feature type="compositionally biased region" description="Basic and acidic residues" evidence="1">
    <location>
        <begin position="1"/>
        <end position="10"/>
    </location>
</feature>
<gene>
    <name evidence="2" type="ORF">ZHAS_00018792</name>
</gene>
<dbReference type="VEuPathDB" id="VectorBase:ASIC018792"/>
<protein>
    <submittedName>
        <fullName evidence="2 3">Uncharacterized protein</fullName>
    </submittedName>
</protein>
<sequence length="63" mass="7078">MVKYSSKEGGFRAATDYTGTTEGYSLSGTDGRATDRMNRDARREFSQCYSLFSRSRSLKSYAV</sequence>
<reference evidence="3" key="2">
    <citation type="submission" date="2020-05" db="UniProtKB">
        <authorList>
            <consortium name="EnsemblMetazoa"/>
        </authorList>
    </citation>
    <scope>IDENTIFICATION</scope>
</reference>
<name>A0A084WKK2_ANOSI</name>
<proteinExistence type="predicted"/>
<dbReference type="EMBL" id="ATLV01024123">
    <property type="status" value="NOT_ANNOTATED_CDS"/>
    <property type="molecule type" value="Genomic_DNA"/>
</dbReference>
<organism evidence="2">
    <name type="scientific">Anopheles sinensis</name>
    <name type="common">Mosquito</name>
    <dbReference type="NCBI Taxonomy" id="74873"/>
    <lineage>
        <taxon>Eukaryota</taxon>
        <taxon>Metazoa</taxon>
        <taxon>Ecdysozoa</taxon>
        <taxon>Arthropoda</taxon>
        <taxon>Hexapoda</taxon>
        <taxon>Insecta</taxon>
        <taxon>Pterygota</taxon>
        <taxon>Neoptera</taxon>
        <taxon>Endopterygota</taxon>
        <taxon>Diptera</taxon>
        <taxon>Nematocera</taxon>
        <taxon>Culicoidea</taxon>
        <taxon>Culicidae</taxon>
        <taxon>Anophelinae</taxon>
        <taxon>Anopheles</taxon>
    </lineage>
</organism>
<dbReference type="EnsemblMetazoa" id="ASIC018792-RA">
    <property type="protein sequence ID" value="ASIC018792-PA"/>
    <property type="gene ID" value="ASIC018792"/>
</dbReference>
<evidence type="ECO:0000313" key="2">
    <source>
        <dbReference type="EMBL" id="KFB50746.1"/>
    </source>
</evidence>